<evidence type="ECO:0000313" key="1">
    <source>
        <dbReference type="EMBL" id="KAG5590277.1"/>
    </source>
</evidence>
<dbReference type="AlphaFoldDB" id="A0A9J5XR60"/>
<protein>
    <submittedName>
        <fullName evidence="1">Uncharacterized protein</fullName>
    </submittedName>
</protein>
<reference evidence="1 2" key="1">
    <citation type="submission" date="2020-09" db="EMBL/GenBank/DDBJ databases">
        <title>De no assembly of potato wild relative species, Solanum commersonii.</title>
        <authorList>
            <person name="Cho K."/>
        </authorList>
    </citation>
    <scope>NUCLEOTIDE SEQUENCE [LARGE SCALE GENOMIC DNA]</scope>
    <source>
        <strain evidence="1">LZ3.2</strain>
        <tissue evidence="1">Leaf</tissue>
    </source>
</reference>
<dbReference type="Proteomes" id="UP000824120">
    <property type="component" value="Chromosome 8"/>
</dbReference>
<dbReference type="EMBL" id="JACXVP010000008">
    <property type="protein sequence ID" value="KAG5590277.1"/>
    <property type="molecule type" value="Genomic_DNA"/>
</dbReference>
<sequence>MCFRLAREGGRKTKTTRLMSYGVGRHEVLPERLDRVSEVRRRLVFMRQMGVREEPIQNRASFPIRNLF</sequence>
<organism evidence="1 2">
    <name type="scientific">Solanum commersonii</name>
    <name type="common">Commerson's wild potato</name>
    <name type="synonym">Commerson's nightshade</name>
    <dbReference type="NCBI Taxonomy" id="4109"/>
    <lineage>
        <taxon>Eukaryota</taxon>
        <taxon>Viridiplantae</taxon>
        <taxon>Streptophyta</taxon>
        <taxon>Embryophyta</taxon>
        <taxon>Tracheophyta</taxon>
        <taxon>Spermatophyta</taxon>
        <taxon>Magnoliopsida</taxon>
        <taxon>eudicotyledons</taxon>
        <taxon>Gunneridae</taxon>
        <taxon>Pentapetalae</taxon>
        <taxon>asterids</taxon>
        <taxon>lamiids</taxon>
        <taxon>Solanales</taxon>
        <taxon>Solanaceae</taxon>
        <taxon>Solanoideae</taxon>
        <taxon>Solaneae</taxon>
        <taxon>Solanum</taxon>
    </lineage>
</organism>
<comment type="caution">
    <text evidence="1">The sequence shown here is derived from an EMBL/GenBank/DDBJ whole genome shotgun (WGS) entry which is preliminary data.</text>
</comment>
<name>A0A9J5XR60_SOLCO</name>
<accession>A0A9J5XR60</accession>
<gene>
    <name evidence="1" type="ORF">H5410_040791</name>
</gene>
<proteinExistence type="predicted"/>
<keyword evidence="2" id="KW-1185">Reference proteome</keyword>
<evidence type="ECO:0000313" key="2">
    <source>
        <dbReference type="Proteomes" id="UP000824120"/>
    </source>
</evidence>